<reference evidence="2 3" key="1">
    <citation type="submission" date="2019-07" db="EMBL/GenBank/DDBJ databases">
        <title>Genomic Encyclopedia of Type Strains, Phase IV (KMG-IV): sequencing the most valuable type-strain genomes for metagenomic binning, comparative biology and taxonomic classification.</title>
        <authorList>
            <person name="Goeker M."/>
        </authorList>
    </citation>
    <scope>NUCLEOTIDE SEQUENCE [LARGE SCALE GENOMIC DNA]</scope>
    <source>
        <strain evidence="2 3">DSM 18961</strain>
    </source>
</reference>
<accession>A0A5S5DV58</accession>
<organism evidence="2 3">
    <name type="scientific">Tenacibaculum adriaticum</name>
    <dbReference type="NCBI Taxonomy" id="413713"/>
    <lineage>
        <taxon>Bacteria</taxon>
        <taxon>Pseudomonadati</taxon>
        <taxon>Bacteroidota</taxon>
        <taxon>Flavobacteriia</taxon>
        <taxon>Flavobacteriales</taxon>
        <taxon>Flavobacteriaceae</taxon>
        <taxon>Tenacibaculum</taxon>
    </lineage>
</organism>
<evidence type="ECO:0000313" key="3">
    <source>
        <dbReference type="Proteomes" id="UP000323136"/>
    </source>
</evidence>
<proteinExistence type="predicted"/>
<name>A0A5S5DV58_9FLAO</name>
<dbReference type="EMBL" id="VNIA01000002">
    <property type="protein sequence ID" value="TYP98936.1"/>
    <property type="molecule type" value="Genomic_DNA"/>
</dbReference>
<gene>
    <name evidence="2" type="ORF">C7447_102254</name>
</gene>
<keyword evidence="3" id="KW-1185">Reference proteome</keyword>
<dbReference type="InterPro" id="IPR056906">
    <property type="entry name" value="ORF2/G2P_dom"/>
</dbReference>
<dbReference type="Pfam" id="PF23343">
    <property type="entry name" value="REP_ORF2-G2P"/>
    <property type="match status" value="1"/>
</dbReference>
<protein>
    <recommendedName>
        <fullName evidence="1">Replication-associated protein ORF2/G2P domain-containing protein</fullName>
    </recommendedName>
</protein>
<sequence length="456" mass="53490">MSLRGRFNGFLLAWQNITEKSKMLFLAFSISITPFILNMSNFPLVATLKQGCIVINSDMSYSNHERKPNLNALKQFNTDVYTKTKKLLNKIEDIRVKYEDITDYVNSHKLLHDSHIQLNKEKGIDIKPLGLLSQLQLRKIRKAVENMTSTILFNYNYRLKPWENDNYLSFVTLTLPSKQVHTDAVLRKSLIAFIDNLRKTYGVRYYIWKAEAQQNGNIHFHLLIDKFIDYQQIRLLWNRQIGKLGYIEAYVENRKNEGFIYKEFYYKKGKKIKAKKTYHEQKQVYNIEKLQGFKNPNTTDIKSLENVQETSRYIMKYMDKQEVGKRPILGKIWGLSNDTKKLDYPKITDSEPIFDAVISMISKSGLKLVAYDDFFSVHAGRIHDIAKTKFKDIWQSIKQHYKKLINEFSTALENIDVLKSVSLIKETKKIDPLIFNESNQVCIDFGSSAFWVHNIK</sequence>
<dbReference type="Proteomes" id="UP000323136">
    <property type="component" value="Unassembled WGS sequence"/>
</dbReference>
<comment type="caution">
    <text evidence="2">The sequence shown here is derived from an EMBL/GenBank/DDBJ whole genome shotgun (WGS) entry which is preliminary data.</text>
</comment>
<evidence type="ECO:0000259" key="1">
    <source>
        <dbReference type="Pfam" id="PF23343"/>
    </source>
</evidence>
<evidence type="ECO:0000313" key="2">
    <source>
        <dbReference type="EMBL" id="TYP98936.1"/>
    </source>
</evidence>
<feature type="domain" description="Replication-associated protein ORF2/G2P" evidence="1">
    <location>
        <begin position="169"/>
        <end position="321"/>
    </location>
</feature>
<dbReference type="AlphaFoldDB" id="A0A5S5DV58"/>